<reference evidence="1" key="1">
    <citation type="submission" date="2013-12" db="EMBL/GenBank/DDBJ databases">
        <title>The Genome Sequence of Aphanomyces astaci APO3.</title>
        <authorList>
            <consortium name="The Broad Institute Genomics Platform"/>
            <person name="Russ C."/>
            <person name="Tyler B."/>
            <person name="van West P."/>
            <person name="Dieguez-Uribeondo J."/>
            <person name="Young S.K."/>
            <person name="Zeng Q."/>
            <person name="Gargeya S."/>
            <person name="Fitzgerald M."/>
            <person name="Abouelleil A."/>
            <person name="Alvarado L."/>
            <person name="Chapman S.B."/>
            <person name="Gainer-Dewar J."/>
            <person name="Goldberg J."/>
            <person name="Griggs A."/>
            <person name="Gujja S."/>
            <person name="Hansen M."/>
            <person name="Howarth C."/>
            <person name="Imamovic A."/>
            <person name="Ireland A."/>
            <person name="Larimer J."/>
            <person name="McCowan C."/>
            <person name="Murphy C."/>
            <person name="Pearson M."/>
            <person name="Poon T.W."/>
            <person name="Priest M."/>
            <person name="Roberts A."/>
            <person name="Saif S."/>
            <person name="Shea T."/>
            <person name="Sykes S."/>
            <person name="Wortman J."/>
            <person name="Nusbaum C."/>
            <person name="Birren B."/>
        </authorList>
    </citation>
    <scope>NUCLEOTIDE SEQUENCE [LARGE SCALE GENOMIC DNA]</scope>
    <source>
        <strain evidence="1">APO3</strain>
    </source>
</reference>
<dbReference type="PANTHER" id="PTHR31973">
    <property type="entry name" value="POLYPROTEIN, PUTATIVE-RELATED"/>
    <property type="match status" value="1"/>
</dbReference>
<accession>W4FID4</accession>
<dbReference type="VEuPathDB" id="FungiDB:H257_17019"/>
<proteinExistence type="predicted"/>
<dbReference type="OrthoDB" id="162969at2759"/>
<dbReference type="PANTHER" id="PTHR31973:SF187">
    <property type="entry name" value="MUTATOR TRANSPOSASE MUDRA PROTEIN"/>
    <property type="match status" value="1"/>
</dbReference>
<evidence type="ECO:0008006" key="2">
    <source>
        <dbReference type="Google" id="ProtNLM"/>
    </source>
</evidence>
<name>W4FID4_APHAT</name>
<dbReference type="GeneID" id="20819015"/>
<sequence length="348" mass="39843">MLEHSKQKIKLSDTDKNLLYRVADATTEDKATKAMHEVRETVPRAFLYLEAIPGGMQHWSTWAINQAGFATYVVKTSNGAEQKNAWLGVLLRASNPVSDLYGYMTKLMWKFKKRYDQVVGRRPGGLVEAAKRHLNQQLKRSREYIAFELNKGVRDVRHIGMFTVRHCEVAATKFTHRVHIVDVPERTCTCGYWQDSLLPCCRALAATKTHMLSAIHTKVWRVQRRWRVNHPSYVPSVLTCYHVVLGTTTVLMPGARLLRSSIERRRQRQQLTLQWPNMIDDPTVESGREPRNLYAVDVLTAMRWSVSAVTSTTIRNCWAHTGVLPRNLGHSLQLLLTVNDQQIATLQS</sequence>
<dbReference type="AlphaFoldDB" id="W4FID4"/>
<dbReference type="RefSeq" id="XP_009843960.1">
    <property type="nucleotide sequence ID" value="XM_009845658.1"/>
</dbReference>
<gene>
    <name evidence="1" type="ORF">H257_17019</name>
</gene>
<organism evidence="1">
    <name type="scientific">Aphanomyces astaci</name>
    <name type="common">Crayfish plague agent</name>
    <dbReference type="NCBI Taxonomy" id="112090"/>
    <lineage>
        <taxon>Eukaryota</taxon>
        <taxon>Sar</taxon>
        <taxon>Stramenopiles</taxon>
        <taxon>Oomycota</taxon>
        <taxon>Saprolegniomycetes</taxon>
        <taxon>Saprolegniales</taxon>
        <taxon>Verrucalvaceae</taxon>
        <taxon>Aphanomyces</taxon>
    </lineage>
</organism>
<dbReference type="EMBL" id="KI913209">
    <property type="protein sequence ID" value="ETV66589.1"/>
    <property type="molecule type" value="Genomic_DNA"/>
</dbReference>
<protein>
    <recommendedName>
        <fullName evidence="2">SWIM-type domain-containing protein</fullName>
    </recommendedName>
</protein>
<evidence type="ECO:0000313" key="1">
    <source>
        <dbReference type="EMBL" id="ETV66589.1"/>
    </source>
</evidence>